<keyword evidence="1" id="KW-0812">Transmembrane</keyword>
<keyword evidence="1" id="KW-0472">Membrane</keyword>
<feature type="transmembrane region" description="Helical" evidence="1">
    <location>
        <begin position="99"/>
        <end position="116"/>
    </location>
</feature>
<dbReference type="EMBL" id="JANGBO010000010">
    <property type="protein sequence ID" value="MCQ5062170.1"/>
    <property type="molecule type" value="Genomic_DNA"/>
</dbReference>
<protein>
    <submittedName>
        <fullName evidence="2">Oligosaccharide repeat unit polymerase</fullName>
    </submittedName>
</protein>
<proteinExistence type="predicted"/>
<feature type="transmembrane region" description="Helical" evidence="1">
    <location>
        <begin position="378"/>
        <end position="396"/>
    </location>
</feature>
<name>A0AAP2UI80_9FIRM</name>
<organism evidence="2 3">
    <name type="scientific">Faecalibacillus intestinalis</name>
    <dbReference type="NCBI Taxonomy" id="1982626"/>
    <lineage>
        <taxon>Bacteria</taxon>
        <taxon>Bacillati</taxon>
        <taxon>Bacillota</taxon>
        <taxon>Erysipelotrichia</taxon>
        <taxon>Erysipelotrichales</taxon>
        <taxon>Coprobacillaceae</taxon>
        <taxon>Faecalibacillus</taxon>
    </lineage>
</organism>
<feature type="transmembrane region" description="Helical" evidence="1">
    <location>
        <begin position="31"/>
        <end position="50"/>
    </location>
</feature>
<feature type="transmembrane region" description="Helical" evidence="1">
    <location>
        <begin position="6"/>
        <end position="24"/>
    </location>
</feature>
<feature type="transmembrane region" description="Helical" evidence="1">
    <location>
        <begin position="259"/>
        <end position="279"/>
    </location>
</feature>
<comment type="caution">
    <text evidence="2">The sequence shown here is derived from an EMBL/GenBank/DDBJ whole genome shotgun (WGS) entry which is preliminary data.</text>
</comment>
<dbReference type="Proteomes" id="UP001204814">
    <property type="component" value="Unassembled WGS sequence"/>
</dbReference>
<keyword evidence="1" id="KW-1133">Transmembrane helix</keyword>
<feature type="transmembrane region" description="Helical" evidence="1">
    <location>
        <begin position="402"/>
        <end position="419"/>
    </location>
</feature>
<feature type="transmembrane region" description="Helical" evidence="1">
    <location>
        <begin position="349"/>
        <end position="369"/>
    </location>
</feature>
<feature type="transmembrane region" description="Helical" evidence="1">
    <location>
        <begin position="286"/>
        <end position="307"/>
    </location>
</feature>
<accession>A0AAP2UI80</accession>
<sequence>MNVFFLSLYIIFFILINFVEKKLYRSHISPLTFYCLLWCIIGIGANLAFFDYDKPSLLVNITIIVSIVIVFIFFIIMNKNISFQLLGDSIIEFKVNKKLFFLLEVIFIFVSMPKFINSFQIFLTNGFTILRGAEIIGVGKDVGIYNEIVELIVKPWFYCVDLIAIISLFNKFSKIDKNFIWILNIFNIVYFVIMTAGRAFLVNTIFYYLITLLIYRRKNLYVFIKKEKVKLLLFILIIIGLLIMQNLRSPDMSIIKTFYMYYFSGPIYLTKLINVNSTVFSINKQFLYGSATFGFITSLFSYMAILISHTPQGAAYLISSKLTSSNVLIGKNIKINSMCTSNYIFLLDWGYFGIIVGPLVISIFSYIIYNRTIQKPTLTNIAILVFFINILIRTVFKWDLLYSDICIIYFYLRIITYFSKVRIKW</sequence>
<evidence type="ECO:0000313" key="3">
    <source>
        <dbReference type="Proteomes" id="UP001204814"/>
    </source>
</evidence>
<dbReference type="AlphaFoldDB" id="A0AAP2UI80"/>
<dbReference type="RefSeq" id="WP_117346590.1">
    <property type="nucleotide sequence ID" value="NZ_JAJDKX010000014.1"/>
</dbReference>
<evidence type="ECO:0000256" key="1">
    <source>
        <dbReference type="SAM" id="Phobius"/>
    </source>
</evidence>
<feature type="transmembrane region" description="Helical" evidence="1">
    <location>
        <begin position="56"/>
        <end position="78"/>
    </location>
</feature>
<reference evidence="2" key="1">
    <citation type="submission" date="2022-06" db="EMBL/GenBank/DDBJ databases">
        <title>Isolation of gut microbiota from human fecal samples.</title>
        <authorList>
            <person name="Pamer E.G."/>
            <person name="Barat B."/>
            <person name="Waligurski E."/>
            <person name="Medina S."/>
            <person name="Paddock L."/>
            <person name="Mostad J."/>
        </authorList>
    </citation>
    <scope>NUCLEOTIDE SEQUENCE</scope>
    <source>
        <strain evidence="2">DFI.6.24</strain>
    </source>
</reference>
<feature type="transmembrane region" description="Helical" evidence="1">
    <location>
        <begin position="179"/>
        <end position="210"/>
    </location>
</feature>
<dbReference type="NCBIfam" id="TIGR04370">
    <property type="entry name" value="glyco_rpt_poly"/>
    <property type="match status" value="1"/>
</dbReference>
<gene>
    <name evidence="2" type="ORF">NE542_10125</name>
</gene>
<evidence type="ECO:0000313" key="2">
    <source>
        <dbReference type="EMBL" id="MCQ5062170.1"/>
    </source>
</evidence>
<feature type="transmembrane region" description="Helical" evidence="1">
    <location>
        <begin position="231"/>
        <end position="247"/>
    </location>
</feature>